<evidence type="ECO:0000313" key="2">
    <source>
        <dbReference type="Proteomes" id="UP000270219"/>
    </source>
</evidence>
<name>A0A498D6X3_9BACI</name>
<comment type="caution">
    <text evidence="1">The sequence shown here is derived from an EMBL/GenBank/DDBJ whole genome shotgun (WGS) entry which is preliminary data.</text>
</comment>
<organism evidence="1 2">
    <name type="scientific">Oceanobacillus piezotolerans</name>
    <dbReference type="NCBI Taxonomy" id="2448030"/>
    <lineage>
        <taxon>Bacteria</taxon>
        <taxon>Bacillati</taxon>
        <taxon>Bacillota</taxon>
        <taxon>Bacilli</taxon>
        <taxon>Bacillales</taxon>
        <taxon>Bacillaceae</taxon>
        <taxon>Oceanobacillus</taxon>
    </lineage>
</organism>
<dbReference type="AlphaFoldDB" id="A0A498D6X3"/>
<protein>
    <submittedName>
        <fullName evidence="1">Uncharacterized protein</fullName>
    </submittedName>
</protein>
<dbReference type="EMBL" id="RCHR01000003">
    <property type="protein sequence ID" value="RLL45409.1"/>
    <property type="molecule type" value="Genomic_DNA"/>
</dbReference>
<sequence>MKKDNTLVTIIIRYTSGGREETDKLYMEDGYFNSSKFGLELSEELMDIYIDSAFSSVFEK</sequence>
<gene>
    <name evidence="1" type="ORF">D8M04_11185</name>
</gene>
<accession>A0A498D6X3</accession>
<keyword evidence="2" id="KW-1185">Reference proteome</keyword>
<dbReference type="Proteomes" id="UP000270219">
    <property type="component" value="Unassembled WGS sequence"/>
</dbReference>
<evidence type="ECO:0000313" key="1">
    <source>
        <dbReference type="EMBL" id="RLL45409.1"/>
    </source>
</evidence>
<proteinExistence type="predicted"/>
<reference evidence="1 2" key="1">
    <citation type="submission" date="2018-10" db="EMBL/GenBank/DDBJ databases">
        <title>Oceanobacillus sp. YLB-02 draft genome.</title>
        <authorList>
            <person name="Yu L."/>
        </authorList>
    </citation>
    <scope>NUCLEOTIDE SEQUENCE [LARGE SCALE GENOMIC DNA]</scope>
    <source>
        <strain evidence="1 2">YLB-02</strain>
    </source>
</reference>